<evidence type="ECO:0000313" key="1">
    <source>
        <dbReference type="EMBL" id="KAF5948737.1"/>
    </source>
</evidence>
<dbReference type="AlphaFoldDB" id="A0A7J7H840"/>
<organism evidence="1 2">
    <name type="scientific">Camellia sinensis</name>
    <name type="common">Tea plant</name>
    <name type="synonym">Thea sinensis</name>
    <dbReference type="NCBI Taxonomy" id="4442"/>
    <lineage>
        <taxon>Eukaryota</taxon>
        <taxon>Viridiplantae</taxon>
        <taxon>Streptophyta</taxon>
        <taxon>Embryophyta</taxon>
        <taxon>Tracheophyta</taxon>
        <taxon>Spermatophyta</taxon>
        <taxon>Magnoliopsida</taxon>
        <taxon>eudicotyledons</taxon>
        <taxon>Gunneridae</taxon>
        <taxon>Pentapetalae</taxon>
        <taxon>asterids</taxon>
        <taxon>Ericales</taxon>
        <taxon>Theaceae</taxon>
        <taxon>Camellia</taxon>
    </lineage>
</organism>
<sequence length="134" mass="15207">MYSQLGKVIQDLGMLPVNTKFPSYFNCIKTWPFFGHELNCKVGRRKRYHGHCAAEMEPEYSAREGWPGEPPTAPYGFGAVVSIGEDEPKLVEYLEGFEVLQAVSGFDHNVVLLDEGLEQNFFYEFVTVSFGSRE</sequence>
<evidence type="ECO:0000313" key="2">
    <source>
        <dbReference type="Proteomes" id="UP000593564"/>
    </source>
</evidence>
<reference evidence="1 2" key="2">
    <citation type="submission" date="2020-07" db="EMBL/GenBank/DDBJ databases">
        <title>Genome assembly of wild tea tree DASZ reveals pedigree and selection history of tea varieties.</title>
        <authorList>
            <person name="Zhang W."/>
        </authorList>
    </citation>
    <scope>NUCLEOTIDE SEQUENCE [LARGE SCALE GENOMIC DNA]</scope>
    <source>
        <strain evidence="2">cv. G240</strain>
        <tissue evidence="1">Leaf</tissue>
    </source>
</reference>
<reference evidence="2" key="1">
    <citation type="journal article" date="2020" name="Nat. Commun.">
        <title>Genome assembly of wild tea tree DASZ reveals pedigree and selection history of tea varieties.</title>
        <authorList>
            <person name="Zhang W."/>
            <person name="Zhang Y."/>
            <person name="Qiu H."/>
            <person name="Guo Y."/>
            <person name="Wan H."/>
            <person name="Zhang X."/>
            <person name="Scossa F."/>
            <person name="Alseekh S."/>
            <person name="Zhang Q."/>
            <person name="Wang P."/>
            <person name="Xu L."/>
            <person name="Schmidt M.H."/>
            <person name="Jia X."/>
            <person name="Li D."/>
            <person name="Zhu A."/>
            <person name="Guo F."/>
            <person name="Chen W."/>
            <person name="Ni D."/>
            <person name="Usadel B."/>
            <person name="Fernie A.R."/>
            <person name="Wen W."/>
        </authorList>
    </citation>
    <scope>NUCLEOTIDE SEQUENCE [LARGE SCALE GENOMIC DNA]</scope>
    <source>
        <strain evidence="2">cv. G240</strain>
    </source>
</reference>
<name>A0A7J7H840_CAMSI</name>
<protein>
    <submittedName>
        <fullName evidence="1">Uncharacterized protein</fullName>
    </submittedName>
</protein>
<proteinExistence type="predicted"/>
<dbReference type="Proteomes" id="UP000593564">
    <property type="component" value="Unassembled WGS sequence"/>
</dbReference>
<accession>A0A7J7H840</accession>
<comment type="caution">
    <text evidence="1">The sequence shown here is derived from an EMBL/GenBank/DDBJ whole genome shotgun (WGS) entry which is preliminary data.</text>
</comment>
<gene>
    <name evidence="1" type="ORF">HYC85_014694</name>
</gene>
<dbReference type="EMBL" id="JACBKZ010000006">
    <property type="protein sequence ID" value="KAF5948737.1"/>
    <property type="molecule type" value="Genomic_DNA"/>
</dbReference>
<keyword evidence="2" id="KW-1185">Reference proteome</keyword>